<feature type="domain" description="Strictosidine synthase conserved region" evidence="5">
    <location>
        <begin position="166"/>
        <end position="251"/>
    </location>
</feature>
<evidence type="ECO:0000256" key="2">
    <source>
        <dbReference type="ARBA" id="ARBA00022553"/>
    </source>
</evidence>
<dbReference type="Pfam" id="PF20067">
    <property type="entry name" value="SSL_N"/>
    <property type="match status" value="1"/>
</dbReference>
<keyword evidence="4" id="KW-0472">Membrane</keyword>
<comment type="similarity">
    <text evidence="1">Belongs to the strictosidine synthase family.</text>
</comment>
<proteinExistence type="inferred from homology"/>
<dbReference type="GO" id="GO:0016787">
    <property type="term" value="F:hydrolase activity"/>
    <property type="evidence" value="ECO:0007669"/>
    <property type="project" value="TreeGrafter"/>
</dbReference>
<dbReference type="SUPFAM" id="SSF63829">
    <property type="entry name" value="Calcium-dependent phosphotriesterase"/>
    <property type="match status" value="1"/>
</dbReference>
<dbReference type="PANTHER" id="PTHR10426:SF88">
    <property type="entry name" value="ADIPOCYTE PLASMA MEMBRANE-ASSOCIATED PROTEIN HEMOMUCIN-RELATED"/>
    <property type="match status" value="1"/>
</dbReference>
<dbReference type="Pfam" id="PF03088">
    <property type="entry name" value="Str_synth"/>
    <property type="match status" value="1"/>
</dbReference>
<keyword evidence="3" id="KW-0325">Glycoprotein</keyword>
<gene>
    <name evidence="7" type="ORF">g.20020</name>
    <name evidence="6" type="ORF">g.20022</name>
</gene>
<dbReference type="Gene3D" id="2.120.10.30">
    <property type="entry name" value="TolB, C-terminal domain"/>
    <property type="match status" value="1"/>
</dbReference>
<evidence type="ECO:0000313" key="6">
    <source>
        <dbReference type="EMBL" id="JAS82508.1"/>
    </source>
</evidence>
<keyword evidence="4" id="KW-0812">Transmembrane</keyword>
<dbReference type="PANTHER" id="PTHR10426">
    <property type="entry name" value="STRICTOSIDINE SYNTHASE-RELATED"/>
    <property type="match status" value="1"/>
</dbReference>
<evidence type="ECO:0000256" key="4">
    <source>
        <dbReference type="SAM" id="Phobius"/>
    </source>
</evidence>
<evidence type="ECO:0000256" key="1">
    <source>
        <dbReference type="ARBA" id="ARBA00009191"/>
    </source>
</evidence>
<evidence type="ECO:0000256" key="3">
    <source>
        <dbReference type="ARBA" id="ARBA00023180"/>
    </source>
</evidence>
<dbReference type="AlphaFoldDB" id="A0A1B6I6F1"/>
<dbReference type="EMBL" id="GECU01025198">
    <property type="protein sequence ID" value="JAS82508.1"/>
    <property type="molecule type" value="Transcribed_RNA"/>
</dbReference>
<dbReference type="InterPro" id="IPR011042">
    <property type="entry name" value="6-blade_b-propeller_TolB-like"/>
</dbReference>
<reference evidence="6" key="1">
    <citation type="submission" date="2015-11" db="EMBL/GenBank/DDBJ databases">
        <title>De novo transcriptome assembly of four potential Pierce s Disease insect vectors from Arizona vineyards.</title>
        <authorList>
            <person name="Tassone E.E."/>
        </authorList>
    </citation>
    <scope>NUCLEOTIDE SEQUENCE</scope>
</reference>
<feature type="transmembrane region" description="Helical" evidence="4">
    <location>
        <begin position="7"/>
        <end position="27"/>
    </location>
</feature>
<accession>A0A1B6I6F1</accession>
<evidence type="ECO:0000313" key="7">
    <source>
        <dbReference type="EMBL" id="JAS93314.1"/>
    </source>
</evidence>
<dbReference type="GO" id="GO:0012505">
    <property type="term" value="C:endomembrane system"/>
    <property type="evidence" value="ECO:0007669"/>
    <property type="project" value="TreeGrafter"/>
</dbReference>
<keyword evidence="4" id="KW-1133">Transmembrane helix</keyword>
<sequence length="404" mass="45412">MGFVSRTFGILLKLTVIFLIITFVPGIPPDMEFEAYTLTPSRPLEGALAVNNKLNNAERLFEDEIRGPEHLEVHNGVLYTTLDGGYVAKIVADKIIPVVKFGKKCEGLYEPEVCGRPLGLAFDRKGFMYAVDAYYGVFKVNTSTGEYEQLVSMDTEIEKKVPKLPNSVTVAKDGTIYWTDSTTSHYLQDGFYTMLGNGNGRLIKYDPKTKINTVLIDKLHFANGVALSRDESFVLVSDLLRSRVMKYNLKGPNTGKSEVFLDGLPGFPDNLHSTEKGEFHISLALDIDKGNPSLTAMLGPYPLVRKLLARLTYLLELPALQLNMYYPNFNSKVYSYWIGSFSMVPQFMLSQRSSVIFFNEDGKITRSLYATDKKICCISDFVEFNNFYYLGSFSNPYLARVKAS</sequence>
<dbReference type="EMBL" id="GECU01014392">
    <property type="protein sequence ID" value="JAS93314.1"/>
    <property type="molecule type" value="Transcribed_RNA"/>
</dbReference>
<keyword evidence="2" id="KW-0597">Phosphoprotein</keyword>
<organism evidence="6">
    <name type="scientific">Homalodisca liturata</name>
    <dbReference type="NCBI Taxonomy" id="320908"/>
    <lineage>
        <taxon>Eukaryota</taxon>
        <taxon>Metazoa</taxon>
        <taxon>Ecdysozoa</taxon>
        <taxon>Arthropoda</taxon>
        <taxon>Hexapoda</taxon>
        <taxon>Insecta</taxon>
        <taxon>Pterygota</taxon>
        <taxon>Neoptera</taxon>
        <taxon>Paraneoptera</taxon>
        <taxon>Hemiptera</taxon>
        <taxon>Auchenorrhyncha</taxon>
        <taxon>Membracoidea</taxon>
        <taxon>Cicadellidae</taxon>
        <taxon>Cicadellinae</taxon>
        <taxon>Proconiini</taxon>
        <taxon>Homalodisca</taxon>
    </lineage>
</organism>
<protein>
    <recommendedName>
        <fullName evidence="5">Strictosidine synthase conserved region domain-containing protein</fullName>
    </recommendedName>
</protein>
<name>A0A1B6I6F1_9HEMI</name>
<dbReference type="InterPro" id="IPR018119">
    <property type="entry name" value="Strictosidine_synth_cons-reg"/>
</dbReference>
<evidence type="ECO:0000259" key="5">
    <source>
        <dbReference type="Pfam" id="PF03088"/>
    </source>
</evidence>